<dbReference type="Proteomes" id="UP000315295">
    <property type="component" value="Unassembled WGS sequence"/>
</dbReference>
<evidence type="ECO:0000313" key="1">
    <source>
        <dbReference type="EMBL" id="TQE05096.1"/>
    </source>
</evidence>
<name>A0A540N221_MALBA</name>
<keyword evidence="2" id="KW-1185">Reference proteome</keyword>
<dbReference type="EMBL" id="VIEB01000128">
    <property type="protein sequence ID" value="TQE05096.1"/>
    <property type="molecule type" value="Genomic_DNA"/>
</dbReference>
<accession>A0A540N221</accession>
<organism evidence="1 2">
    <name type="scientific">Malus baccata</name>
    <name type="common">Siberian crab apple</name>
    <name type="synonym">Pyrus baccata</name>
    <dbReference type="NCBI Taxonomy" id="106549"/>
    <lineage>
        <taxon>Eukaryota</taxon>
        <taxon>Viridiplantae</taxon>
        <taxon>Streptophyta</taxon>
        <taxon>Embryophyta</taxon>
        <taxon>Tracheophyta</taxon>
        <taxon>Spermatophyta</taxon>
        <taxon>Magnoliopsida</taxon>
        <taxon>eudicotyledons</taxon>
        <taxon>Gunneridae</taxon>
        <taxon>Pentapetalae</taxon>
        <taxon>rosids</taxon>
        <taxon>fabids</taxon>
        <taxon>Rosales</taxon>
        <taxon>Rosaceae</taxon>
        <taxon>Amygdaloideae</taxon>
        <taxon>Maleae</taxon>
        <taxon>Malus</taxon>
    </lineage>
</organism>
<sequence>MRKWQRVFASTGNCSECNDTGTWNEKKCSSSCGEAKTKNPIEVSEYSGSELILSYISDPFGFAVKRKSNGQVQNEEGIITELYILGKCLETNK</sequence>
<protein>
    <submittedName>
        <fullName evidence="1">Uncharacterized protein</fullName>
    </submittedName>
</protein>
<reference evidence="1 2" key="1">
    <citation type="journal article" date="2019" name="G3 (Bethesda)">
        <title>Sequencing of a Wild Apple (Malus baccata) Genome Unravels the Differences Between Cultivated and Wild Apple Species Regarding Disease Resistance and Cold Tolerance.</title>
        <authorList>
            <person name="Chen X."/>
        </authorList>
    </citation>
    <scope>NUCLEOTIDE SEQUENCE [LARGE SCALE GENOMIC DNA]</scope>
    <source>
        <strain evidence="2">cv. Shandingzi</strain>
        <tissue evidence="1">Leaves</tissue>
    </source>
</reference>
<comment type="caution">
    <text evidence="1">The sequence shown here is derived from an EMBL/GenBank/DDBJ whole genome shotgun (WGS) entry which is preliminary data.</text>
</comment>
<proteinExistence type="predicted"/>
<dbReference type="AlphaFoldDB" id="A0A540N221"/>
<dbReference type="STRING" id="106549.A0A540N221"/>
<evidence type="ECO:0000313" key="2">
    <source>
        <dbReference type="Proteomes" id="UP000315295"/>
    </source>
</evidence>
<gene>
    <name evidence="1" type="ORF">C1H46_009248</name>
</gene>